<evidence type="ECO:0000256" key="1">
    <source>
        <dbReference type="ARBA" id="ARBA00008201"/>
    </source>
</evidence>
<keyword evidence="7" id="KW-0687">Ribonucleoprotein</keyword>
<dbReference type="FunFam" id="2.170.260.10:FF:000008">
    <property type="entry name" value="Protein argonaute 7"/>
    <property type="match status" value="1"/>
</dbReference>
<evidence type="ECO:0000259" key="10">
    <source>
        <dbReference type="PROSITE" id="PS50822"/>
    </source>
</evidence>
<dbReference type="GO" id="GO:1990904">
    <property type="term" value="C:ribonucleoprotein complex"/>
    <property type="evidence" value="ECO:0007669"/>
    <property type="project" value="UniProtKB-KW"/>
</dbReference>
<evidence type="ECO:0000256" key="5">
    <source>
        <dbReference type="ARBA" id="ARBA00023015"/>
    </source>
</evidence>
<feature type="region of interest" description="Disordered" evidence="8">
    <location>
        <begin position="114"/>
        <end position="152"/>
    </location>
</feature>
<dbReference type="Gene3D" id="2.170.260.10">
    <property type="entry name" value="paz domain"/>
    <property type="match status" value="1"/>
</dbReference>
<keyword evidence="3" id="KW-0810">Translation regulation</keyword>
<dbReference type="SMART" id="SM00950">
    <property type="entry name" value="Piwi"/>
    <property type="match status" value="1"/>
</dbReference>
<dbReference type="InterPro" id="IPR045246">
    <property type="entry name" value="Piwi_ago-like"/>
</dbReference>
<feature type="domain" description="PAZ" evidence="9">
    <location>
        <begin position="379"/>
        <end position="487"/>
    </location>
</feature>
<dbReference type="InterPro" id="IPR003165">
    <property type="entry name" value="Piwi"/>
</dbReference>
<evidence type="ECO:0000256" key="2">
    <source>
        <dbReference type="ARBA" id="ARBA00022491"/>
    </source>
</evidence>
<dbReference type="Pfam" id="PF02171">
    <property type="entry name" value="Piwi"/>
    <property type="match status" value="1"/>
</dbReference>
<keyword evidence="5" id="KW-0804">Transcription</keyword>
<dbReference type="GO" id="GO:0031047">
    <property type="term" value="P:regulatory ncRNA-mediated gene silencing"/>
    <property type="evidence" value="ECO:0007669"/>
    <property type="project" value="UniProtKB-KW"/>
</dbReference>
<dbReference type="Pfam" id="PF02170">
    <property type="entry name" value="PAZ"/>
    <property type="match status" value="1"/>
</dbReference>
<keyword evidence="2" id="KW-0678">Repressor</keyword>
<feature type="region of interest" description="Disordered" evidence="8">
    <location>
        <begin position="1"/>
        <end position="28"/>
    </location>
</feature>
<keyword evidence="12" id="KW-1185">Reference proteome</keyword>
<dbReference type="InterPro" id="IPR036397">
    <property type="entry name" value="RNaseH_sf"/>
</dbReference>
<dbReference type="Pfam" id="PF08699">
    <property type="entry name" value="ArgoL1"/>
    <property type="match status" value="1"/>
</dbReference>
<sequence>MEETEDHHVNKKCTAKTRAFKGRTNPNHQHPLLQYSSHFGLFNQNQFRSYSYYPALLPLPPPIPLQLALAPPPSQNPTFQTKTCFQKHSCNANDSPLATSSVSDSQLPVVAMKPDQSAPQGLHGRTSLPFKGSNGRKSRSTTKEALVASRRPDSGGVEGHVITLLANHFLVKFDPSLKIYHYNVEISPNPSKEVARLIKQKLVENNSGLLSGAHPAYDSRKNIYSPVEFQNDKLEFFISLPIPTTKSSLPFGELNCIPQKQNQQLKVFRINIRHVSKFDGKDLNSYLSKEGDDWIPLPQDYLHALDVVLRESPMEKCISVGRSFYSSSMGGTKEIGEGAIGWRGFFQSLRPTQQGLALNVDFSITAFHESIGVILYLQKRLDFLRGLSQRKTRSLSDEERREVEKALRNIRVFVCHRETVQRYRVHGLTEEVTENLYFPDRGGKNLRLVNYFKEHYNYDIQFRNLPCLQISRSKPCYLPMELCMICEGQKFLGKLSDDQTARILKMGCQRPKERKAIIDGIMKGPVGPTSGNQAEEFKLHVSREMTWLNGRILQPPKLKLGDGGHIRDITPSRRDRQWNLLDSHVFQGTHIERWALISFGGTPEQKSNIPKFINQMSQRCEQLGIFLNKRTIVSPQFESTEVLSNVSLLESKLKKIHRAASNNLQLLICVMEKKHKGYADLKRIAETSVGVVSQCCLYPNLGKPSSQFLANLALKINAKVGGCTVALYNSLPSQIPRLLRPDEPVIFMGADVTHPHPLDDFSPSVAAVVGSMNWPAANKYVSRMRSQTHREEIIRDLAAMVGELLNDFYQEVKKLPKRIIFFRDGVSETQFYKVLKEELQAVKEACARFPGYKPPVTFAVVQKRHHTSHWGVKGTSRPTHYHVLWDENQFTSDELQKLVYNLCYTFVRCTKPVSLVPPAYYAHLAAYRGRLYLERSESVTCKRSSSTISRVAPPKATPLPKLSENIKKLMFYC</sequence>
<dbReference type="InterPro" id="IPR032474">
    <property type="entry name" value="Argonaute_N"/>
</dbReference>
<dbReference type="SMART" id="SM00949">
    <property type="entry name" value="PAZ"/>
    <property type="match status" value="1"/>
</dbReference>
<feature type="domain" description="Piwi" evidence="10">
    <location>
        <begin position="666"/>
        <end position="934"/>
    </location>
</feature>
<dbReference type="EMBL" id="VEPZ02001293">
    <property type="protein sequence ID" value="KAE8681987.1"/>
    <property type="molecule type" value="Genomic_DNA"/>
</dbReference>
<comment type="caution">
    <text evidence="11">The sequence shown here is derived from an EMBL/GenBank/DDBJ whole genome shotgun (WGS) entry which is preliminary data.</text>
</comment>
<keyword evidence="6" id="KW-0943">RNA-mediated gene silencing</keyword>
<evidence type="ECO:0000259" key="9">
    <source>
        <dbReference type="PROSITE" id="PS50821"/>
    </source>
</evidence>
<name>A0A6A2YRQ7_HIBSY</name>
<protein>
    <submittedName>
        <fullName evidence="11">Protein argonaute 7</fullName>
    </submittedName>
</protein>
<accession>A0A6A2YRQ7</accession>
<evidence type="ECO:0000256" key="3">
    <source>
        <dbReference type="ARBA" id="ARBA00022845"/>
    </source>
</evidence>
<proteinExistence type="inferred from homology"/>
<reference evidence="11" key="1">
    <citation type="submission" date="2019-09" db="EMBL/GenBank/DDBJ databases">
        <title>Draft genome information of white flower Hibiscus syriacus.</title>
        <authorList>
            <person name="Kim Y.-M."/>
        </authorList>
    </citation>
    <scope>NUCLEOTIDE SEQUENCE [LARGE SCALE GENOMIC DNA]</scope>
    <source>
        <strain evidence="11">YM2019G1</strain>
    </source>
</reference>
<keyword evidence="5" id="KW-0805">Transcription regulation</keyword>
<dbReference type="Proteomes" id="UP000436088">
    <property type="component" value="Unassembled WGS sequence"/>
</dbReference>
<dbReference type="GO" id="GO:0006417">
    <property type="term" value="P:regulation of translation"/>
    <property type="evidence" value="ECO:0007669"/>
    <property type="project" value="UniProtKB-KW"/>
</dbReference>
<keyword evidence="4" id="KW-0694">RNA-binding</keyword>
<dbReference type="InterPro" id="IPR003100">
    <property type="entry name" value="PAZ_dom"/>
</dbReference>
<dbReference type="GO" id="GO:0051607">
    <property type="term" value="P:defense response to virus"/>
    <property type="evidence" value="ECO:0007669"/>
    <property type="project" value="UniProtKB-ARBA"/>
</dbReference>
<feature type="compositionally biased region" description="Basic residues" evidence="8">
    <location>
        <begin position="9"/>
        <end position="21"/>
    </location>
</feature>
<dbReference type="SMART" id="SM01163">
    <property type="entry name" value="DUF1785"/>
    <property type="match status" value="1"/>
</dbReference>
<dbReference type="AlphaFoldDB" id="A0A6A2YRQ7"/>
<dbReference type="SUPFAM" id="SSF101690">
    <property type="entry name" value="PAZ domain"/>
    <property type="match status" value="1"/>
</dbReference>
<dbReference type="CDD" id="cd02846">
    <property type="entry name" value="PAZ_argonaute_like"/>
    <property type="match status" value="1"/>
</dbReference>
<evidence type="ECO:0000256" key="7">
    <source>
        <dbReference type="ARBA" id="ARBA00023274"/>
    </source>
</evidence>
<dbReference type="Gene3D" id="3.40.50.2300">
    <property type="match status" value="1"/>
</dbReference>
<evidence type="ECO:0000313" key="12">
    <source>
        <dbReference type="Proteomes" id="UP000436088"/>
    </source>
</evidence>
<dbReference type="Gene3D" id="3.30.420.10">
    <property type="entry name" value="Ribonuclease H-like superfamily/Ribonuclease H"/>
    <property type="match status" value="2"/>
</dbReference>
<evidence type="ECO:0000256" key="6">
    <source>
        <dbReference type="ARBA" id="ARBA00023158"/>
    </source>
</evidence>
<dbReference type="Pfam" id="PF16486">
    <property type="entry name" value="ArgoN"/>
    <property type="match status" value="1"/>
</dbReference>
<dbReference type="SUPFAM" id="SSF53098">
    <property type="entry name" value="Ribonuclease H-like"/>
    <property type="match status" value="1"/>
</dbReference>
<evidence type="ECO:0000313" key="11">
    <source>
        <dbReference type="EMBL" id="KAE8681987.1"/>
    </source>
</evidence>
<organism evidence="11 12">
    <name type="scientific">Hibiscus syriacus</name>
    <name type="common">Rose of Sharon</name>
    <dbReference type="NCBI Taxonomy" id="106335"/>
    <lineage>
        <taxon>Eukaryota</taxon>
        <taxon>Viridiplantae</taxon>
        <taxon>Streptophyta</taxon>
        <taxon>Embryophyta</taxon>
        <taxon>Tracheophyta</taxon>
        <taxon>Spermatophyta</taxon>
        <taxon>Magnoliopsida</taxon>
        <taxon>eudicotyledons</taxon>
        <taxon>Gunneridae</taxon>
        <taxon>Pentapetalae</taxon>
        <taxon>rosids</taxon>
        <taxon>malvids</taxon>
        <taxon>Malvales</taxon>
        <taxon>Malvaceae</taxon>
        <taxon>Malvoideae</taxon>
        <taxon>Hibiscus</taxon>
    </lineage>
</organism>
<dbReference type="InterPro" id="IPR036085">
    <property type="entry name" value="PAZ_dom_sf"/>
</dbReference>
<evidence type="ECO:0000256" key="4">
    <source>
        <dbReference type="ARBA" id="ARBA00022884"/>
    </source>
</evidence>
<dbReference type="PANTHER" id="PTHR22891">
    <property type="entry name" value="EUKARYOTIC TRANSLATION INITIATION FACTOR 2C"/>
    <property type="match status" value="1"/>
</dbReference>
<dbReference type="PROSITE" id="PS50822">
    <property type="entry name" value="PIWI"/>
    <property type="match status" value="1"/>
</dbReference>
<gene>
    <name evidence="11" type="ORF">F3Y22_tig00111277pilonHSYRG00002</name>
</gene>
<dbReference type="PROSITE" id="PS50821">
    <property type="entry name" value="PAZ"/>
    <property type="match status" value="1"/>
</dbReference>
<dbReference type="GO" id="GO:0003723">
    <property type="term" value="F:RNA binding"/>
    <property type="evidence" value="ECO:0007669"/>
    <property type="project" value="UniProtKB-KW"/>
</dbReference>
<dbReference type="InterPro" id="IPR014811">
    <property type="entry name" value="ArgoL1"/>
</dbReference>
<comment type="similarity">
    <text evidence="1">Belongs to the argonaute family. Ago subfamily.</text>
</comment>
<dbReference type="FunFam" id="3.40.50.2300:FF:000110">
    <property type="entry name" value="Argonaute 10"/>
    <property type="match status" value="1"/>
</dbReference>
<dbReference type="InterPro" id="IPR012337">
    <property type="entry name" value="RNaseH-like_sf"/>
</dbReference>
<dbReference type="CDD" id="cd04657">
    <property type="entry name" value="Piwi_ago-like"/>
    <property type="match status" value="1"/>
</dbReference>
<evidence type="ECO:0000256" key="8">
    <source>
        <dbReference type="SAM" id="MobiDB-lite"/>
    </source>
</evidence>